<reference evidence="2 3" key="1">
    <citation type="journal article" date="2021" name="Elife">
        <title>Chloroplast acquisition without the gene transfer in kleptoplastic sea slugs, Plakobranchus ocellatus.</title>
        <authorList>
            <person name="Maeda T."/>
            <person name="Takahashi S."/>
            <person name="Yoshida T."/>
            <person name="Shimamura S."/>
            <person name="Takaki Y."/>
            <person name="Nagai Y."/>
            <person name="Toyoda A."/>
            <person name="Suzuki Y."/>
            <person name="Arimoto A."/>
            <person name="Ishii H."/>
            <person name="Satoh N."/>
            <person name="Nishiyama T."/>
            <person name="Hasebe M."/>
            <person name="Maruyama T."/>
            <person name="Minagawa J."/>
            <person name="Obokata J."/>
            <person name="Shigenobu S."/>
        </authorList>
    </citation>
    <scope>NUCLEOTIDE SEQUENCE [LARGE SCALE GENOMIC DNA]</scope>
</reference>
<proteinExistence type="predicted"/>
<gene>
    <name evidence="2" type="ORF">PoB_003830400</name>
</gene>
<accession>A0AAV4AZJ0</accession>
<evidence type="ECO:0000313" key="2">
    <source>
        <dbReference type="EMBL" id="GFO11799.1"/>
    </source>
</evidence>
<evidence type="ECO:0000313" key="3">
    <source>
        <dbReference type="Proteomes" id="UP000735302"/>
    </source>
</evidence>
<dbReference type="Proteomes" id="UP000735302">
    <property type="component" value="Unassembled WGS sequence"/>
</dbReference>
<feature type="region of interest" description="Disordered" evidence="1">
    <location>
        <begin position="243"/>
        <end position="276"/>
    </location>
</feature>
<protein>
    <submittedName>
        <fullName evidence="2">Uncharacterized protein</fullName>
    </submittedName>
</protein>
<evidence type="ECO:0000256" key="1">
    <source>
        <dbReference type="SAM" id="MobiDB-lite"/>
    </source>
</evidence>
<organism evidence="2 3">
    <name type="scientific">Plakobranchus ocellatus</name>
    <dbReference type="NCBI Taxonomy" id="259542"/>
    <lineage>
        <taxon>Eukaryota</taxon>
        <taxon>Metazoa</taxon>
        <taxon>Spiralia</taxon>
        <taxon>Lophotrochozoa</taxon>
        <taxon>Mollusca</taxon>
        <taxon>Gastropoda</taxon>
        <taxon>Heterobranchia</taxon>
        <taxon>Euthyneura</taxon>
        <taxon>Panpulmonata</taxon>
        <taxon>Sacoglossa</taxon>
        <taxon>Placobranchoidea</taxon>
        <taxon>Plakobranchidae</taxon>
        <taxon>Plakobranchus</taxon>
    </lineage>
</organism>
<comment type="caution">
    <text evidence="2">The sequence shown here is derived from an EMBL/GenBank/DDBJ whole genome shotgun (WGS) entry which is preliminary data.</text>
</comment>
<keyword evidence="3" id="KW-1185">Reference proteome</keyword>
<dbReference type="AlphaFoldDB" id="A0AAV4AZJ0"/>
<dbReference type="EMBL" id="BLXT01004333">
    <property type="protein sequence ID" value="GFO11799.1"/>
    <property type="molecule type" value="Genomic_DNA"/>
</dbReference>
<feature type="compositionally biased region" description="Polar residues" evidence="1">
    <location>
        <begin position="254"/>
        <end position="276"/>
    </location>
</feature>
<sequence>MLRLRKCTCFVNTWEVNVITLIQISPQITTFFPCFATQPHPPSPDPNCPQDANYVPSTDSCVCKKGNKKYSATSNMCDLHCPADADSIPIHDSCRCKLSHKKYNETKNKCDPNCPKDANYDPSNDTCVCKRGSKKYRAKGNTCDPNCPSDADYDLGNGTCVCRKSKKKYVEATNECEPDCPNGADYISKSDACLCRRAHEHYMEIKHQCESSVSPMLDPKTYEPGDESSLISPCRILRQFPQGFPSPPLLSPGVQRSSYQSSAKLTQWSDNGLSPD</sequence>
<name>A0AAV4AZJ0_9GAST</name>